<sequence length="214" mass="23852">MKIRLFLYTLITSITLNASEPPKGFTALFNGKNLDGWQAKPNGWAVEKGVLTRKPRSGYIWTEKSYGDFILDVEVKVSSRCNSGIFFRTNPKNAVQGGFEIQVMDTTGKKKLGKHDNGAFYDALAPSANPAKPLGQWNRFVISCKGSKITVSINGKQVVDADLDQWTTGNKNPDGSRNKFKTALKDLPRKGHIGFQDHGQDVWFRNVYLKEIAP</sequence>
<proteinExistence type="predicted"/>
<dbReference type="GO" id="GO:0016787">
    <property type="term" value="F:hydrolase activity"/>
    <property type="evidence" value="ECO:0007669"/>
    <property type="project" value="InterPro"/>
</dbReference>
<feature type="domain" description="3-keto-alpha-glucoside-1,2-lyase/3-keto-2-hydroxy-glucal hydratase" evidence="1">
    <location>
        <begin position="24"/>
        <end position="210"/>
    </location>
</feature>
<protein>
    <recommendedName>
        <fullName evidence="1">3-keto-alpha-glucoside-1,2-lyase/3-keto-2-hydroxy-glucal hydratase domain-containing protein</fullName>
    </recommendedName>
</protein>
<dbReference type="EMBL" id="UINC01067306">
    <property type="protein sequence ID" value="SVB98846.1"/>
    <property type="molecule type" value="Genomic_DNA"/>
</dbReference>
<dbReference type="AlphaFoldDB" id="A0A382IGU1"/>
<gene>
    <name evidence="2" type="ORF">METZ01_LOCUS251700</name>
</gene>
<accession>A0A382IGU1</accession>
<dbReference type="InterPro" id="IPR010496">
    <property type="entry name" value="AL/BT2_dom"/>
</dbReference>
<evidence type="ECO:0000259" key="1">
    <source>
        <dbReference type="Pfam" id="PF06439"/>
    </source>
</evidence>
<dbReference type="Pfam" id="PF06439">
    <property type="entry name" value="3keto-disac_hyd"/>
    <property type="match status" value="1"/>
</dbReference>
<evidence type="ECO:0000313" key="2">
    <source>
        <dbReference type="EMBL" id="SVB98846.1"/>
    </source>
</evidence>
<name>A0A382IGU1_9ZZZZ</name>
<organism evidence="2">
    <name type="scientific">marine metagenome</name>
    <dbReference type="NCBI Taxonomy" id="408172"/>
    <lineage>
        <taxon>unclassified sequences</taxon>
        <taxon>metagenomes</taxon>
        <taxon>ecological metagenomes</taxon>
    </lineage>
</organism>
<reference evidence="2" key="1">
    <citation type="submission" date="2018-05" db="EMBL/GenBank/DDBJ databases">
        <authorList>
            <person name="Lanie J.A."/>
            <person name="Ng W.-L."/>
            <person name="Kazmierczak K.M."/>
            <person name="Andrzejewski T.M."/>
            <person name="Davidsen T.M."/>
            <person name="Wayne K.J."/>
            <person name="Tettelin H."/>
            <person name="Glass J.I."/>
            <person name="Rusch D."/>
            <person name="Podicherti R."/>
            <person name="Tsui H.-C.T."/>
            <person name="Winkler M.E."/>
        </authorList>
    </citation>
    <scope>NUCLEOTIDE SEQUENCE</scope>
</reference>
<dbReference type="Gene3D" id="2.60.120.560">
    <property type="entry name" value="Exo-inulinase, domain 1"/>
    <property type="match status" value="1"/>
</dbReference>